<organism evidence="3 4">
    <name type="scientific">Candidatus Kapaibacterium thiocyanatum</name>
    <dbReference type="NCBI Taxonomy" id="1895771"/>
    <lineage>
        <taxon>Bacteria</taxon>
        <taxon>Pseudomonadati</taxon>
        <taxon>Candidatus Kapaibacteriota</taxon>
        <taxon>Candidatus Kapaibacteriia</taxon>
        <taxon>Candidatus Kapaibacteriales</taxon>
        <taxon>Candidatus Kapaibacteriaceae</taxon>
        <taxon>Candidatus Kapaibacterium</taxon>
    </lineage>
</organism>
<keyword evidence="1" id="KW-0472">Membrane</keyword>
<evidence type="ECO:0000313" key="4">
    <source>
        <dbReference type="Proteomes" id="UP000184233"/>
    </source>
</evidence>
<feature type="transmembrane region" description="Helical" evidence="1">
    <location>
        <begin position="237"/>
        <end position="258"/>
    </location>
</feature>
<dbReference type="PANTHER" id="PTHR43685">
    <property type="entry name" value="GLYCOSYLTRANSFERASE"/>
    <property type="match status" value="1"/>
</dbReference>
<dbReference type="InterPro" id="IPR050834">
    <property type="entry name" value="Glycosyltransf_2"/>
</dbReference>
<proteinExistence type="predicted"/>
<feature type="transmembrane region" description="Helical" evidence="1">
    <location>
        <begin position="289"/>
        <end position="313"/>
    </location>
</feature>
<sequence length="325" mass="36655">MKYSIIVPVHDRPDELDDLLSCLAEQTFRDFEVIVVEDGSTTRSHDVCKAYGQRLTISHYDKDRSGPGPSRNYGCRRASGDYFIFLDSDCTVPRHYLAAIDDVVTRRHPDAWGGPDRIHDSFTAMQKAIGYSTTALLTTGGYGTNVRIGGTFYPHAFNMGMSRTVFNVTEGFSRMPSGADVDLHIRMRRHGFKVELITDAWVHHKRHGDLVTFFGQMHEAGMARIDTTVRHPGSLKLVHFFPATFTAYVVIVAFYTLFVPYGWIGLYPIGAYALIILLEGMLRFRSPWLGILCVVASFVRMLGYGTGFIRGLLWRIMLGKPERTV</sequence>
<dbReference type="Proteomes" id="UP000184233">
    <property type="component" value="Unassembled WGS sequence"/>
</dbReference>
<accession>A0A1M3L588</accession>
<reference evidence="3 4" key="1">
    <citation type="submission" date="2016-09" db="EMBL/GenBank/DDBJ databases">
        <title>Genome-resolved meta-omics ties microbial dynamics to process performance in biotechnology for thiocyanate degradation.</title>
        <authorList>
            <person name="Kantor R.S."/>
            <person name="Huddy R.J."/>
            <person name="Iyer R."/>
            <person name="Thomas B.C."/>
            <person name="Brown C.T."/>
            <person name="Anantharaman K."/>
            <person name="Tringe S."/>
            <person name="Hettich R.L."/>
            <person name="Harrison S.T."/>
            <person name="Banfield J.F."/>
        </authorList>
    </citation>
    <scope>NUCLEOTIDE SEQUENCE [LARGE SCALE GENOMIC DNA]</scope>
    <source>
        <strain evidence="3">59-99</strain>
    </source>
</reference>
<dbReference type="EMBL" id="MKVH01000003">
    <property type="protein sequence ID" value="OJX60721.1"/>
    <property type="molecule type" value="Genomic_DNA"/>
</dbReference>
<dbReference type="STRING" id="1895771.BGO89_03885"/>
<comment type="caution">
    <text evidence="3">The sequence shown here is derived from an EMBL/GenBank/DDBJ whole genome shotgun (WGS) entry which is preliminary data.</text>
</comment>
<dbReference type="InterPro" id="IPR001173">
    <property type="entry name" value="Glyco_trans_2-like"/>
</dbReference>
<name>A0A1M3L588_9BACT</name>
<dbReference type="PANTHER" id="PTHR43685:SF2">
    <property type="entry name" value="GLYCOSYLTRANSFERASE 2-LIKE DOMAIN-CONTAINING PROTEIN"/>
    <property type="match status" value="1"/>
</dbReference>
<dbReference type="Gene3D" id="3.90.550.10">
    <property type="entry name" value="Spore Coat Polysaccharide Biosynthesis Protein SpsA, Chain A"/>
    <property type="match status" value="1"/>
</dbReference>
<feature type="domain" description="Glycosyltransferase 2-like" evidence="2">
    <location>
        <begin position="4"/>
        <end position="166"/>
    </location>
</feature>
<dbReference type="AlphaFoldDB" id="A0A1M3L588"/>
<evidence type="ECO:0000256" key="1">
    <source>
        <dbReference type="SAM" id="Phobius"/>
    </source>
</evidence>
<dbReference type="SUPFAM" id="SSF53448">
    <property type="entry name" value="Nucleotide-diphospho-sugar transferases"/>
    <property type="match status" value="1"/>
</dbReference>
<keyword evidence="1" id="KW-1133">Transmembrane helix</keyword>
<dbReference type="Pfam" id="PF00535">
    <property type="entry name" value="Glycos_transf_2"/>
    <property type="match status" value="1"/>
</dbReference>
<gene>
    <name evidence="3" type="ORF">BGO89_03885</name>
</gene>
<dbReference type="InterPro" id="IPR029044">
    <property type="entry name" value="Nucleotide-diphossugar_trans"/>
</dbReference>
<protein>
    <recommendedName>
        <fullName evidence="2">Glycosyltransferase 2-like domain-containing protein</fullName>
    </recommendedName>
</protein>
<feature type="transmembrane region" description="Helical" evidence="1">
    <location>
        <begin position="264"/>
        <end position="282"/>
    </location>
</feature>
<evidence type="ECO:0000259" key="2">
    <source>
        <dbReference type="Pfam" id="PF00535"/>
    </source>
</evidence>
<keyword evidence="1" id="KW-0812">Transmembrane</keyword>
<evidence type="ECO:0000313" key="3">
    <source>
        <dbReference type="EMBL" id="OJX60721.1"/>
    </source>
</evidence>